<dbReference type="EMBL" id="MBDO02000349">
    <property type="protein sequence ID" value="RLN56699.1"/>
    <property type="molecule type" value="Genomic_DNA"/>
</dbReference>
<keyword evidence="4" id="KW-0732">Signal</keyword>
<comment type="similarity">
    <text evidence="2 5">Belongs to the RxLR effector family.</text>
</comment>
<evidence type="ECO:0000313" key="8">
    <source>
        <dbReference type="Proteomes" id="UP000277300"/>
    </source>
</evidence>
<reference evidence="7 8" key="1">
    <citation type="submission" date="2018-07" db="EMBL/GenBank/DDBJ databases">
        <title>Genome sequencing of oomycete isolates from Chile give support for New Zealand origin for Phytophthora kernoviae and make available the first Nothophytophthora sp. genome.</title>
        <authorList>
            <person name="Studholme D.J."/>
            <person name="Sanfuentes E."/>
            <person name="Panda P."/>
            <person name="Hill R."/>
            <person name="Sambles C."/>
            <person name="Grant M."/>
            <person name="Williams N.M."/>
            <person name="Mcdougal R.L."/>
        </authorList>
    </citation>
    <scope>NUCLEOTIDE SEQUENCE [LARGE SCALE GENOMIC DNA]</scope>
    <source>
        <strain evidence="7">Chile6</strain>
    </source>
</reference>
<comment type="subcellular location">
    <subcellularLocation>
        <location evidence="1 5">Secreted</location>
    </subcellularLocation>
</comment>
<keyword evidence="3 5" id="KW-0964">Secreted</keyword>
<dbReference type="Pfam" id="PF16810">
    <property type="entry name" value="RXLR"/>
    <property type="match status" value="1"/>
</dbReference>
<comment type="domain">
    <text evidence="5">The RxLR-dEER motif acts to carry the protein into the host cell cytoplasm through binding to cell surface phosphatidylinositol-3-phosphate.</text>
</comment>
<comment type="function">
    <text evidence="5">Effector that suppresses plant defense responses during pathogen infection.</text>
</comment>
<proteinExistence type="inferred from homology"/>
<dbReference type="Proteomes" id="UP000277300">
    <property type="component" value="Unassembled WGS sequence"/>
</dbReference>
<dbReference type="InterPro" id="IPR031825">
    <property type="entry name" value="RXLR"/>
</dbReference>
<dbReference type="GO" id="GO:0005576">
    <property type="term" value="C:extracellular region"/>
    <property type="evidence" value="ECO:0007669"/>
    <property type="project" value="UniProtKB-SubCell"/>
</dbReference>
<name>A0A3F2RJ17_9STRA</name>
<accession>A0A3F2RJ17</accession>
<evidence type="ECO:0000256" key="6">
    <source>
        <dbReference type="SAM" id="MobiDB-lite"/>
    </source>
</evidence>
<feature type="compositionally biased region" description="Acidic residues" evidence="6">
    <location>
        <begin position="45"/>
        <end position="58"/>
    </location>
</feature>
<protein>
    <recommendedName>
        <fullName evidence="5">RxLR effector protein</fullName>
    </recommendedName>
</protein>
<evidence type="ECO:0000256" key="1">
    <source>
        <dbReference type="ARBA" id="ARBA00004613"/>
    </source>
</evidence>
<evidence type="ECO:0000256" key="5">
    <source>
        <dbReference type="RuleBase" id="RU367124"/>
    </source>
</evidence>
<comment type="caution">
    <text evidence="7">The sequence shown here is derived from an EMBL/GenBank/DDBJ whole genome shotgun (WGS) entry which is preliminary data.</text>
</comment>
<evidence type="ECO:0000313" key="7">
    <source>
        <dbReference type="EMBL" id="RLN56699.1"/>
    </source>
</evidence>
<dbReference type="AlphaFoldDB" id="A0A3F2RJ17"/>
<gene>
    <name evidence="7" type="ORF">BBP00_00007870</name>
</gene>
<organism evidence="7 8">
    <name type="scientific">Phytophthora kernoviae</name>
    <dbReference type="NCBI Taxonomy" id="325452"/>
    <lineage>
        <taxon>Eukaryota</taxon>
        <taxon>Sar</taxon>
        <taxon>Stramenopiles</taxon>
        <taxon>Oomycota</taxon>
        <taxon>Peronosporomycetes</taxon>
        <taxon>Peronosporales</taxon>
        <taxon>Peronosporaceae</taxon>
        <taxon>Phytophthora</taxon>
    </lineage>
</organism>
<evidence type="ECO:0000256" key="2">
    <source>
        <dbReference type="ARBA" id="ARBA00010400"/>
    </source>
</evidence>
<evidence type="ECO:0000256" key="4">
    <source>
        <dbReference type="ARBA" id="ARBA00022729"/>
    </source>
</evidence>
<sequence length="85" mass="9337">MPVTTSDQAKLAEISSGDLVQSIDAAPADGASKRFLRSTKPNYDINDDDGDDDDEEEEERGRPLFGTKLLDEALEDTGNRKHSVR</sequence>
<feature type="region of interest" description="Disordered" evidence="6">
    <location>
        <begin position="34"/>
        <end position="85"/>
    </location>
</feature>
<evidence type="ECO:0000256" key="3">
    <source>
        <dbReference type="ARBA" id="ARBA00022525"/>
    </source>
</evidence>